<dbReference type="CDD" id="cd00082">
    <property type="entry name" value="HisKA"/>
    <property type="match status" value="1"/>
</dbReference>
<dbReference type="PANTHER" id="PTHR43047">
    <property type="entry name" value="TWO-COMPONENT HISTIDINE PROTEIN KINASE"/>
    <property type="match status" value="1"/>
</dbReference>
<accession>A0ABS2T3Y8</accession>
<dbReference type="PROSITE" id="PS50109">
    <property type="entry name" value="HIS_KIN"/>
    <property type="match status" value="1"/>
</dbReference>
<keyword evidence="4 9" id="KW-0808">Transferase</keyword>
<keyword evidence="6" id="KW-0812">Transmembrane</keyword>
<evidence type="ECO:0000259" key="7">
    <source>
        <dbReference type="PROSITE" id="PS50109"/>
    </source>
</evidence>
<evidence type="ECO:0000256" key="4">
    <source>
        <dbReference type="ARBA" id="ARBA00022679"/>
    </source>
</evidence>
<dbReference type="InterPro" id="IPR036890">
    <property type="entry name" value="HATPase_C_sf"/>
</dbReference>
<evidence type="ECO:0000256" key="1">
    <source>
        <dbReference type="ARBA" id="ARBA00000085"/>
    </source>
</evidence>
<evidence type="ECO:0000256" key="3">
    <source>
        <dbReference type="ARBA" id="ARBA00022553"/>
    </source>
</evidence>
<dbReference type="CDD" id="cd16922">
    <property type="entry name" value="HATPase_EvgS-ArcB-TorS-like"/>
    <property type="match status" value="1"/>
</dbReference>
<dbReference type="NCBIfam" id="TIGR00229">
    <property type="entry name" value="sensory_box"/>
    <property type="match status" value="1"/>
</dbReference>
<dbReference type="SUPFAM" id="SSF55785">
    <property type="entry name" value="PYP-like sensor domain (PAS domain)"/>
    <property type="match status" value="1"/>
</dbReference>
<evidence type="ECO:0000259" key="8">
    <source>
        <dbReference type="PROSITE" id="PS50112"/>
    </source>
</evidence>
<keyword evidence="5 9" id="KW-0418">Kinase</keyword>
<feature type="transmembrane region" description="Helical" evidence="6">
    <location>
        <begin position="54"/>
        <end position="75"/>
    </location>
</feature>
<feature type="domain" description="PAS" evidence="8">
    <location>
        <begin position="217"/>
        <end position="266"/>
    </location>
</feature>
<comment type="catalytic activity">
    <reaction evidence="1">
        <text>ATP + protein L-histidine = ADP + protein N-phospho-L-histidine.</text>
        <dbReference type="EC" id="2.7.13.3"/>
    </reaction>
</comment>
<dbReference type="Gene3D" id="3.30.565.10">
    <property type="entry name" value="Histidine kinase-like ATPase, C-terminal domain"/>
    <property type="match status" value="1"/>
</dbReference>
<dbReference type="InterPro" id="IPR035965">
    <property type="entry name" value="PAS-like_dom_sf"/>
</dbReference>
<dbReference type="GO" id="GO:0004673">
    <property type="term" value="F:protein histidine kinase activity"/>
    <property type="evidence" value="ECO:0007669"/>
    <property type="project" value="UniProtKB-EC"/>
</dbReference>
<dbReference type="InterPro" id="IPR005467">
    <property type="entry name" value="His_kinase_dom"/>
</dbReference>
<feature type="domain" description="Histidine kinase" evidence="7">
    <location>
        <begin position="345"/>
        <end position="565"/>
    </location>
</feature>
<dbReference type="EMBL" id="JAFBCY010000001">
    <property type="protein sequence ID" value="MBM7850620.1"/>
    <property type="molecule type" value="Genomic_DNA"/>
</dbReference>
<feature type="transmembrane region" description="Helical" evidence="6">
    <location>
        <begin position="87"/>
        <end position="109"/>
    </location>
</feature>
<evidence type="ECO:0000256" key="6">
    <source>
        <dbReference type="SAM" id="Phobius"/>
    </source>
</evidence>
<dbReference type="RefSeq" id="WP_204949024.1">
    <property type="nucleotide sequence ID" value="NZ_BSFF01000002.1"/>
</dbReference>
<comment type="caution">
    <text evidence="9">The sequence shown here is derived from an EMBL/GenBank/DDBJ whole genome shotgun (WGS) entry which is preliminary data.</text>
</comment>
<proteinExistence type="predicted"/>
<feature type="transmembrane region" description="Helical" evidence="6">
    <location>
        <begin position="129"/>
        <end position="150"/>
    </location>
</feature>
<keyword evidence="6" id="KW-0472">Membrane</keyword>
<dbReference type="Gene3D" id="1.10.287.130">
    <property type="match status" value="1"/>
</dbReference>
<protein>
    <recommendedName>
        <fullName evidence="2">histidine kinase</fullName>
        <ecNumber evidence="2">2.7.13.3</ecNumber>
    </recommendedName>
</protein>
<dbReference type="Proteomes" id="UP000758856">
    <property type="component" value="Unassembled WGS sequence"/>
</dbReference>
<evidence type="ECO:0000256" key="5">
    <source>
        <dbReference type="ARBA" id="ARBA00022777"/>
    </source>
</evidence>
<dbReference type="Gene3D" id="3.30.450.20">
    <property type="entry name" value="PAS domain"/>
    <property type="match status" value="1"/>
</dbReference>
<reference evidence="9 10" key="1">
    <citation type="submission" date="2021-01" db="EMBL/GenBank/DDBJ databases">
        <title>Genomic Encyclopedia of Type Strains, Phase IV (KMG-IV): sequencing the most valuable type-strain genomes for metagenomic binning, comparative biology and taxonomic classification.</title>
        <authorList>
            <person name="Goeker M."/>
        </authorList>
    </citation>
    <scope>NUCLEOTIDE SEQUENCE [LARGE SCALE GENOMIC DNA]</scope>
    <source>
        <strain evidence="9 10">DSM 6130</strain>
    </source>
</reference>
<dbReference type="SUPFAM" id="SSF47384">
    <property type="entry name" value="Homodimeric domain of signal transducing histidine kinase"/>
    <property type="match status" value="1"/>
</dbReference>
<dbReference type="InterPro" id="IPR013656">
    <property type="entry name" value="PAS_4"/>
</dbReference>
<keyword evidence="6" id="KW-1133">Transmembrane helix</keyword>
<dbReference type="PROSITE" id="PS50112">
    <property type="entry name" value="PAS"/>
    <property type="match status" value="1"/>
</dbReference>
<dbReference type="SMART" id="SM00388">
    <property type="entry name" value="HisKA"/>
    <property type="match status" value="1"/>
</dbReference>
<dbReference type="SMART" id="SM00387">
    <property type="entry name" value="HATPase_c"/>
    <property type="match status" value="1"/>
</dbReference>
<dbReference type="SMART" id="SM00091">
    <property type="entry name" value="PAS"/>
    <property type="match status" value="1"/>
</dbReference>
<dbReference type="PANTHER" id="PTHR43047:SF63">
    <property type="entry name" value="HISTIDINE KINASE"/>
    <property type="match status" value="1"/>
</dbReference>
<dbReference type="PRINTS" id="PR00344">
    <property type="entry name" value="BCTRLSENSOR"/>
</dbReference>
<dbReference type="InterPro" id="IPR003594">
    <property type="entry name" value="HATPase_dom"/>
</dbReference>
<dbReference type="Pfam" id="PF00512">
    <property type="entry name" value="HisKA"/>
    <property type="match status" value="1"/>
</dbReference>
<evidence type="ECO:0000313" key="9">
    <source>
        <dbReference type="EMBL" id="MBM7850620.1"/>
    </source>
</evidence>
<evidence type="ECO:0000256" key="2">
    <source>
        <dbReference type="ARBA" id="ARBA00012438"/>
    </source>
</evidence>
<dbReference type="InterPro" id="IPR004358">
    <property type="entry name" value="Sig_transdc_His_kin-like_C"/>
</dbReference>
<dbReference type="InterPro" id="IPR036097">
    <property type="entry name" value="HisK_dim/P_sf"/>
</dbReference>
<keyword evidence="10" id="KW-1185">Reference proteome</keyword>
<dbReference type="EC" id="2.7.13.3" evidence="2"/>
<dbReference type="InterPro" id="IPR000014">
    <property type="entry name" value="PAS"/>
</dbReference>
<gene>
    <name evidence="9" type="ORF">JOD31_000832</name>
</gene>
<dbReference type="SUPFAM" id="SSF55874">
    <property type="entry name" value="ATPase domain of HSP90 chaperone/DNA topoisomerase II/histidine kinase"/>
    <property type="match status" value="1"/>
</dbReference>
<name>A0ABS2T3Y8_9HYPH</name>
<dbReference type="CDD" id="cd00130">
    <property type="entry name" value="PAS"/>
    <property type="match status" value="1"/>
</dbReference>
<evidence type="ECO:0000313" key="10">
    <source>
        <dbReference type="Proteomes" id="UP000758856"/>
    </source>
</evidence>
<feature type="transmembrane region" description="Helical" evidence="6">
    <location>
        <begin position="162"/>
        <end position="180"/>
    </location>
</feature>
<organism evidence="9 10">
    <name type="scientific">Methylopila capsulata</name>
    <dbReference type="NCBI Taxonomy" id="61654"/>
    <lineage>
        <taxon>Bacteria</taxon>
        <taxon>Pseudomonadati</taxon>
        <taxon>Pseudomonadota</taxon>
        <taxon>Alphaproteobacteria</taxon>
        <taxon>Hyphomicrobiales</taxon>
        <taxon>Methylopilaceae</taxon>
        <taxon>Methylopila</taxon>
    </lineage>
</organism>
<sequence length="585" mass="60311">MKAVLEHVAGWVHPSVADDALASARHRAFLLSHILGGVAPFAALPGLLASGHAASPLELAAFCWLLAPILIALNLSRSGDLVRAHTLSALSIVVLVVAVSLSTGGLASIALPWLVLAPLEAGLSGSRRAVGVAIVAAAGAVALLLGLNVAGLTPTAEPVGPVLTALGVFGASVCALALALRAAESVGEGDALSRAGRARFELFAGAVSDLVTRHAPDGTVTFASPAAAGLLGVAPRELVGRGLFDRIHIGDRPAFLHALAAATRGAETTIEIRARRAASGEGARSPEPFVWLEMRARPAPADLGDAPVLAAFRDVSDRKAHEEALLAARQDADRASLAKTRFLATMSHELRTPLNAIIGFSEILTDERLCRLEPARRSDYAALIHQSGLHLLDVVNGILDMSKIETGCFAVFPEPCEVGPVVEHCLGMVALKAEAAGVRLAAEVAPGLPPVVADPRALTQMALNLLSNAIKFTPRGGAVTLEAQASGRVFTLAVRDTGCGIAPEHINRLGEAFFQASGALDRPHEGSGLGLSVVRGLVELHGGRLAIESVVDRGTKVSVHLPLGAASAPRGGRATLDAQEMRQSA</sequence>
<keyword evidence="3" id="KW-0597">Phosphoprotein</keyword>
<dbReference type="Pfam" id="PF02518">
    <property type="entry name" value="HATPase_c"/>
    <property type="match status" value="1"/>
</dbReference>
<dbReference type="Pfam" id="PF08448">
    <property type="entry name" value="PAS_4"/>
    <property type="match status" value="1"/>
</dbReference>
<dbReference type="InterPro" id="IPR003661">
    <property type="entry name" value="HisK_dim/P_dom"/>
</dbReference>
<feature type="transmembrane region" description="Helical" evidence="6">
    <location>
        <begin position="28"/>
        <end position="48"/>
    </location>
</feature>